<evidence type="ECO:0000256" key="8">
    <source>
        <dbReference type="PROSITE-ProRule" id="PRU00703"/>
    </source>
</evidence>
<dbReference type="EC" id="3.6.1.1" evidence="2"/>
<dbReference type="SMART" id="SM01131">
    <property type="entry name" value="DHHA2"/>
    <property type="match status" value="1"/>
</dbReference>
<feature type="domain" description="CBS" evidence="9">
    <location>
        <begin position="251"/>
        <end position="307"/>
    </location>
</feature>
<dbReference type="InterPro" id="IPR038763">
    <property type="entry name" value="DHH_sf"/>
</dbReference>
<evidence type="ECO:0000256" key="1">
    <source>
        <dbReference type="ARBA" id="ARBA00001936"/>
    </source>
</evidence>
<evidence type="ECO:0000256" key="5">
    <source>
        <dbReference type="ARBA" id="ARBA00023211"/>
    </source>
</evidence>
<proteinExistence type="predicted"/>
<dbReference type="CDD" id="cd02205">
    <property type="entry name" value="CBS_pair_SF"/>
    <property type="match status" value="1"/>
</dbReference>
<dbReference type="InterPro" id="IPR038222">
    <property type="entry name" value="DHHA2_dom_sf"/>
</dbReference>
<dbReference type="GO" id="GO:0046872">
    <property type="term" value="F:metal ion binding"/>
    <property type="evidence" value="ECO:0007669"/>
    <property type="project" value="UniProtKB-KW"/>
</dbReference>
<organism evidence="10 11">
    <name type="scientific">Faecalicoccus acidiformans</name>
    <dbReference type="NCBI Taxonomy" id="915173"/>
    <lineage>
        <taxon>Bacteria</taxon>
        <taxon>Bacillati</taxon>
        <taxon>Bacillota</taxon>
        <taxon>Erysipelotrichia</taxon>
        <taxon>Erysipelotrichales</taxon>
        <taxon>Erysipelotrichaceae</taxon>
        <taxon>Faecalicoccus</taxon>
    </lineage>
</organism>
<keyword evidence="5" id="KW-0464">Manganese</keyword>
<dbReference type="InterPro" id="IPR001667">
    <property type="entry name" value="DDH_dom"/>
</dbReference>
<comment type="cofactor">
    <cofactor evidence="1">
        <name>Mn(2+)</name>
        <dbReference type="ChEBI" id="CHEBI:29035"/>
    </cofactor>
</comment>
<evidence type="ECO:0000256" key="6">
    <source>
        <dbReference type="ARBA" id="ARBA00032535"/>
    </source>
</evidence>
<evidence type="ECO:0000256" key="2">
    <source>
        <dbReference type="ARBA" id="ARBA00012146"/>
    </source>
</evidence>
<reference evidence="10 11" key="1">
    <citation type="submission" date="2020-08" db="EMBL/GenBank/DDBJ databases">
        <title>Genomic Encyclopedia of Type Strains, Phase IV (KMG-IV): sequencing the most valuable type-strain genomes for metagenomic binning, comparative biology and taxonomic classification.</title>
        <authorList>
            <person name="Goeker M."/>
        </authorList>
    </citation>
    <scope>NUCLEOTIDE SEQUENCE [LARGE SCALE GENOMIC DNA]</scope>
    <source>
        <strain evidence="10 11">DSM 26963</strain>
    </source>
</reference>
<dbReference type="Gene3D" id="3.40.1390.20">
    <property type="entry name" value="HprK N-terminal domain-like"/>
    <property type="match status" value="1"/>
</dbReference>
<dbReference type="SUPFAM" id="SSF75138">
    <property type="entry name" value="HprK N-terminal domain-like"/>
    <property type="match status" value="1"/>
</dbReference>
<dbReference type="NCBIfam" id="NF011442">
    <property type="entry name" value="PRK14869.1-4"/>
    <property type="match status" value="1"/>
</dbReference>
<dbReference type="Proteomes" id="UP000521313">
    <property type="component" value="Unassembled WGS sequence"/>
</dbReference>
<name>A0A7W8D0Y2_9FIRM</name>
<evidence type="ECO:0000256" key="7">
    <source>
        <dbReference type="ARBA" id="ARBA00047820"/>
    </source>
</evidence>
<sequence>MQDRTIYITGHIHPDTDSIASAIGYAFLKTALGEPAKACRLGELNHETRYLLDRFHFEEPLLLKDARIQVKELALDHPADLLEETTIFDALELMHDGKGQGFGVVDHQKKLVGIVTRSDIAKVGLGDTAQGIDLLKETPVENIVKTIKGKSVYLDPVKHINGKVSIIALTKNHVRNYDIEDRIVIIGDDPMAQMDLIKKGAGMLIMVWTQQVSEEVIALAKEYHCQLVLSGYGSMNTSRYLYFSIPVRLIMTRNVVTFSEEELAEDVSKKMLKTRYRMYPVVNEKYQPVGYVTRYHMMNFKNKRIIMVDHNEFSQSVKGIEHAELIEVLDHHRIYDFATSKPVSFRNEIVGSTATIVATIFKENQIPIPKDLAGLLLGAILSDTLHFQSPTTTQKDRTAANMLAAFADLDVDAFATDIFTITSDISGKSVKELVNSDIKFYEIRNVRMMIAQVVIPCAEYILGLEEEIDQELDALVCQKDLDLCTVVFTSILESGSIFYARGPKKGWIQEAFPDTEGPHTLQKQVLSRKNQVLPMLSEIITRF</sequence>
<feature type="domain" description="CBS" evidence="9">
    <location>
        <begin position="74"/>
        <end position="134"/>
    </location>
</feature>
<dbReference type="NCBIfam" id="NF011443">
    <property type="entry name" value="PRK14869.1-5"/>
    <property type="match status" value="1"/>
</dbReference>
<dbReference type="GO" id="GO:0004427">
    <property type="term" value="F:inorganic diphosphate phosphatase activity"/>
    <property type="evidence" value="ECO:0007669"/>
    <property type="project" value="UniProtKB-EC"/>
</dbReference>
<evidence type="ECO:0000256" key="3">
    <source>
        <dbReference type="ARBA" id="ARBA00022723"/>
    </source>
</evidence>
<dbReference type="Pfam" id="PF02833">
    <property type="entry name" value="DHHA2"/>
    <property type="match status" value="1"/>
</dbReference>
<dbReference type="GO" id="GO:0005737">
    <property type="term" value="C:cytoplasm"/>
    <property type="evidence" value="ECO:0007669"/>
    <property type="project" value="InterPro"/>
</dbReference>
<keyword evidence="8" id="KW-0129">CBS domain</keyword>
<dbReference type="AlphaFoldDB" id="A0A7W8D0Y2"/>
<dbReference type="PROSITE" id="PS51371">
    <property type="entry name" value="CBS"/>
    <property type="match status" value="2"/>
</dbReference>
<dbReference type="InterPro" id="IPR004097">
    <property type="entry name" value="DHHA2"/>
</dbReference>
<evidence type="ECO:0000313" key="11">
    <source>
        <dbReference type="Proteomes" id="UP000521313"/>
    </source>
</evidence>
<comment type="catalytic activity">
    <reaction evidence="7">
        <text>diphosphate + H2O = 2 phosphate + H(+)</text>
        <dbReference type="Rhea" id="RHEA:24576"/>
        <dbReference type="ChEBI" id="CHEBI:15377"/>
        <dbReference type="ChEBI" id="CHEBI:15378"/>
        <dbReference type="ChEBI" id="CHEBI:33019"/>
        <dbReference type="ChEBI" id="CHEBI:43474"/>
        <dbReference type="EC" id="3.6.1.1"/>
    </reaction>
</comment>
<dbReference type="InterPro" id="IPR000644">
    <property type="entry name" value="CBS_dom"/>
</dbReference>
<dbReference type="InterPro" id="IPR046342">
    <property type="entry name" value="CBS_dom_sf"/>
</dbReference>
<comment type="caution">
    <text evidence="10">The sequence shown here is derived from an EMBL/GenBank/DDBJ whole genome shotgun (WGS) entry which is preliminary data.</text>
</comment>
<dbReference type="Pfam" id="PF00571">
    <property type="entry name" value="CBS"/>
    <property type="match status" value="2"/>
</dbReference>
<gene>
    <name evidence="10" type="ORF">HNQ43_001013</name>
</gene>
<keyword evidence="4 10" id="KW-0378">Hydrolase</keyword>
<evidence type="ECO:0000259" key="9">
    <source>
        <dbReference type="PROSITE" id="PS51371"/>
    </source>
</evidence>
<dbReference type="SUPFAM" id="SSF54631">
    <property type="entry name" value="CBS-domain pair"/>
    <property type="match status" value="1"/>
</dbReference>
<accession>A0A7W8D0Y2</accession>
<dbReference type="Pfam" id="PF07085">
    <property type="entry name" value="DRTGG"/>
    <property type="match status" value="1"/>
</dbReference>
<evidence type="ECO:0000256" key="4">
    <source>
        <dbReference type="ARBA" id="ARBA00022801"/>
    </source>
</evidence>
<protein>
    <recommendedName>
        <fullName evidence="2">inorganic diphosphatase</fullName>
        <ecNumber evidence="2">3.6.1.1</ecNumber>
    </recommendedName>
    <alternativeName>
        <fullName evidence="6">Pyrophosphate phospho-hydrolase</fullName>
    </alternativeName>
</protein>
<dbReference type="Gene3D" id="3.90.1640.10">
    <property type="entry name" value="inorganic pyrophosphatase (n-terminal core)"/>
    <property type="match status" value="2"/>
</dbReference>
<dbReference type="PANTHER" id="PTHR12112">
    <property type="entry name" value="BNIP - RELATED"/>
    <property type="match status" value="1"/>
</dbReference>
<keyword evidence="3" id="KW-0479">Metal-binding</keyword>
<dbReference type="SMART" id="SM00116">
    <property type="entry name" value="CBS"/>
    <property type="match status" value="2"/>
</dbReference>
<dbReference type="InterPro" id="IPR028979">
    <property type="entry name" value="Ser_kin/Pase_Hpr-like_N_sf"/>
</dbReference>
<dbReference type="Pfam" id="PF01368">
    <property type="entry name" value="DHH"/>
    <property type="match status" value="1"/>
</dbReference>
<dbReference type="InterPro" id="IPR010766">
    <property type="entry name" value="DRTGG"/>
</dbReference>
<evidence type="ECO:0000313" key="10">
    <source>
        <dbReference type="EMBL" id="MBB5184966.1"/>
    </source>
</evidence>
<dbReference type="SUPFAM" id="SSF64182">
    <property type="entry name" value="DHH phosphoesterases"/>
    <property type="match status" value="1"/>
</dbReference>
<dbReference type="EMBL" id="JACHHD010000008">
    <property type="protein sequence ID" value="MBB5184966.1"/>
    <property type="molecule type" value="Genomic_DNA"/>
</dbReference>
<dbReference type="RefSeq" id="WP_183375411.1">
    <property type="nucleotide sequence ID" value="NZ_CAWVLV010000001.1"/>
</dbReference>
<dbReference type="PANTHER" id="PTHR12112:SF22">
    <property type="entry name" value="MANGANESE-DEPENDENT INORGANIC PYROPHOSPHATASE-RELATED"/>
    <property type="match status" value="1"/>
</dbReference>
<dbReference type="Gene3D" id="3.10.310.20">
    <property type="entry name" value="DHHA2 domain"/>
    <property type="match status" value="1"/>
</dbReference>